<keyword evidence="4" id="KW-1185">Reference proteome</keyword>
<evidence type="ECO:0000313" key="1">
    <source>
        <dbReference type="EMBL" id="PHM45896.1"/>
    </source>
</evidence>
<proteinExistence type="predicted"/>
<organism evidence="2 3">
    <name type="scientific">Xenorhabdus mauleonii</name>
    <dbReference type="NCBI Taxonomy" id="351675"/>
    <lineage>
        <taxon>Bacteria</taxon>
        <taxon>Pseudomonadati</taxon>
        <taxon>Pseudomonadota</taxon>
        <taxon>Gammaproteobacteria</taxon>
        <taxon>Enterobacterales</taxon>
        <taxon>Morganellaceae</taxon>
        <taxon>Xenorhabdus</taxon>
    </lineage>
</organism>
<reference evidence="3" key="1">
    <citation type="submission" date="2016-10" db="EMBL/GenBank/DDBJ databases">
        <authorList>
            <person name="Varghese N."/>
            <person name="Submissions S."/>
        </authorList>
    </citation>
    <scope>NUCLEOTIDE SEQUENCE [LARGE SCALE GENOMIC DNA]</scope>
    <source>
        <strain evidence="3">DSM 17908</strain>
    </source>
</reference>
<dbReference type="Proteomes" id="UP000198919">
    <property type="component" value="Unassembled WGS sequence"/>
</dbReference>
<gene>
    <name evidence="2" type="ORF">SAMN05421680_1162</name>
    <name evidence="1" type="ORF">Xmau_00287</name>
</gene>
<dbReference type="EMBL" id="FORG01000016">
    <property type="protein sequence ID" value="SFJ77789.1"/>
    <property type="molecule type" value="Genomic_DNA"/>
</dbReference>
<evidence type="ECO:0000313" key="2">
    <source>
        <dbReference type="EMBL" id="SFJ77789.1"/>
    </source>
</evidence>
<evidence type="ECO:0000313" key="3">
    <source>
        <dbReference type="Proteomes" id="UP000198919"/>
    </source>
</evidence>
<dbReference type="EMBL" id="NITY01000001">
    <property type="protein sequence ID" value="PHM45896.1"/>
    <property type="molecule type" value="Genomic_DNA"/>
</dbReference>
<dbReference type="Proteomes" id="UP000224607">
    <property type="component" value="Unassembled WGS sequence"/>
</dbReference>
<sequence>MKTSRYPTRADAARANLYSHEEPRKLSEQEIVDRMRKFDEALRRGDKYFKL</sequence>
<reference evidence="2" key="2">
    <citation type="submission" date="2016-10" db="EMBL/GenBank/DDBJ databases">
        <authorList>
            <person name="de Groot N.N."/>
        </authorList>
    </citation>
    <scope>NUCLEOTIDE SEQUENCE [LARGE SCALE GENOMIC DNA]</scope>
    <source>
        <strain evidence="2">DSM 17908</strain>
    </source>
</reference>
<dbReference type="AlphaFoldDB" id="A0A1I3U5D9"/>
<protein>
    <submittedName>
        <fullName evidence="2">Uncharacterized protein</fullName>
    </submittedName>
</protein>
<evidence type="ECO:0000313" key="4">
    <source>
        <dbReference type="Proteomes" id="UP000224607"/>
    </source>
</evidence>
<dbReference type="STRING" id="351675.SAMN05421680_1162"/>
<reference evidence="1 4" key="3">
    <citation type="journal article" date="2017" name="Nat. Microbiol.">
        <title>Natural product diversity associated with the nematode symbionts Photorhabdus and Xenorhabdus.</title>
        <authorList>
            <person name="Tobias N.J."/>
            <person name="Wolff H."/>
            <person name="Djahanschiri B."/>
            <person name="Grundmann F."/>
            <person name="Kronenwerth M."/>
            <person name="Shi Y.M."/>
            <person name="Simonyi S."/>
            <person name="Grun P."/>
            <person name="Shapiro-Ilan D."/>
            <person name="Pidot S.J."/>
            <person name="Stinear T.P."/>
            <person name="Ebersberger I."/>
            <person name="Bode H.B."/>
        </authorList>
    </citation>
    <scope>NUCLEOTIDE SEQUENCE [LARGE SCALE GENOMIC DNA]</scope>
    <source>
        <strain evidence="1 4">DSM 17908</strain>
    </source>
</reference>
<accession>A0A1I3U5D9</accession>
<name>A0A1I3U5D9_9GAMM</name>